<evidence type="ECO:0000256" key="5">
    <source>
        <dbReference type="SAM" id="MobiDB-lite"/>
    </source>
</evidence>
<evidence type="ECO:0000313" key="8">
    <source>
        <dbReference type="Proteomes" id="UP000031516"/>
    </source>
</evidence>
<feature type="region of interest" description="Disordered" evidence="5">
    <location>
        <begin position="91"/>
        <end position="118"/>
    </location>
</feature>
<dbReference type="GO" id="GO:0005681">
    <property type="term" value="C:spliceosomal complex"/>
    <property type="evidence" value="ECO:0007669"/>
    <property type="project" value="UniProtKB-UniRule"/>
</dbReference>
<reference evidence="7 8" key="1">
    <citation type="submission" date="2014-03" db="EMBL/GenBank/DDBJ databases">
        <title>The genome of Kluyveromyces dobzhanskii.</title>
        <authorList>
            <person name="Nystedt B."/>
            <person name="Astrom S."/>
        </authorList>
    </citation>
    <scope>NUCLEOTIDE SEQUENCE [LARGE SCALE GENOMIC DNA]</scope>
    <source>
        <strain evidence="7 8">CBS 2104</strain>
    </source>
</reference>
<evidence type="ECO:0000256" key="3">
    <source>
        <dbReference type="ARBA" id="ARBA00023242"/>
    </source>
</evidence>
<dbReference type="EMBL" id="CCBQ010000019">
    <property type="protein sequence ID" value="CDO93015.1"/>
    <property type="molecule type" value="Genomic_DNA"/>
</dbReference>
<gene>
    <name evidence="7" type="ORF">KLDO_g1321</name>
</gene>
<comment type="subcellular location">
    <subcellularLocation>
        <location evidence="1 4">Nucleus</location>
    </subcellularLocation>
</comment>
<feature type="compositionally biased region" description="Basic and acidic residues" evidence="5">
    <location>
        <begin position="141"/>
        <end position="155"/>
    </location>
</feature>
<evidence type="ECO:0000256" key="4">
    <source>
        <dbReference type="RuleBase" id="RU369096"/>
    </source>
</evidence>
<protein>
    <recommendedName>
        <fullName evidence="4">Pre-mRNA-splicing factor</fullName>
    </recommendedName>
</protein>
<dbReference type="OrthoDB" id="5577072at2759"/>
<feature type="compositionally biased region" description="Polar residues" evidence="5">
    <location>
        <begin position="92"/>
        <end position="104"/>
    </location>
</feature>
<dbReference type="InterPro" id="IPR026822">
    <property type="entry name" value="Spp2/MOS2_G-patch"/>
</dbReference>
<keyword evidence="3 4" id="KW-0539">Nucleus</keyword>
<comment type="similarity">
    <text evidence="2 4">Belongs to the SPP2 family.</text>
</comment>
<dbReference type="PANTHER" id="PTHR15818">
    <property type="entry name" value="G PATCH AND KOW-CONTAINING"/>
    <property type="match status" value="1"/>
</dbReference>
<keyword evidence="4" id="KW-0508">mRNA splicing</keyword>
<feature type="domain" description="Spp2/MOS2 G-patch" evidence="6">
    <location>
        <begin position="107"/>
        <end position="165"/>
    </location>
</feature>
<comment type="function">
    <text evidence="4">Involved in spliceosome maturation and the first step of pre-mRNA splicing.</text>
</comment>
<dbReference type="Proteomes" id="UP000031516">
    <property type="component" value="Unassembled WGS sequence"/>
</dbReference>
<evidence type="ECO:0000259" key="6">
    <source>
        <dbReference type="Pfam" id="PF12656"/>
    </source>
</evidence>
<keyword evidence="4" id="KW-0507">mRNA processing</keyword>
<comment type="caution">
    <text evidence="7">The sequence shown here is derived from an EMBL/GenBank/DDBJ whole genome shotgun (WGS) entry which is preliminary data.</text>
</comment>
<evidence type="ECO:0000256" key="1">
    <source>
        <dbReference type="ARBA" id="ARBA00004123"/>
    </source>
</evidence>
<evidence type="ECO:0000313" key="7">
    <source>
        <dbReference type="EMBL" id="CDO93015.1"/>
    </source>
</evidence>
<proteinExistence type="inferred from homology"/>
<name>A0A0A8L292_9SACH</name>
<dbReference type="PANTHER" id="PTHR15818:SF2">
    <property type="entry name" value="G-PATCH DOMAIN AND KOW MOTIFS-CONTAINING PROTEIN"/>
    <property type="match status" value="1"/>
</dbReference>
<dbReference type="GO" id="GO:0000398">
    <property type="term" value="P:mRNA splicing, via spliceosome"/>
    <property type="evidence" value="ECO:0007669"/>
    <property type="project" value="UniProtKB-UniRule"/>
</dbReference>
<keyword evidence="8" id="KW-1185">Reference proteome</keyword>
<organism evidence="7 8">
    <name type="scientific">Kluyveromyces dobzhanskii CBS 2104</name>
    <dbReference type="NCBI Taxonomy" id="1427455"/>
    <lineage>
        <taxon>Eukaryota</taxon>
        <taxon>Fungi</taxon>
        <taxon>Dikarya</taxon>
        <taxon>Ascomycota</taxon>
        <taxon>Saccharomycotina</taxon>
        <taxon>Saccharomycetes</taxon>
        <taxon>Saccharomycetales</taxon>
        <taxon>Saccharomycetaceae</taxon>
        <taxon>Kluyveromyces</taxon>
    </lineage>
</organism>
<accession>A0A0A8L292</accession>
<dbReference type="InterPro" id="IPR045166">
    <property type="entry name" value="Spp2-like"/>
</dbReference>
<keyword evidence="4" id="KW-0747">Spliceosome</keyword>
<dbReference type="AlphaFoldDB" id="A0A0A8L292"/>
<dbReference type="Pfam" id="PF12656">
    <property type="entry name" value="G-patch_2"/>
    <property type="match status" value="1"/>
</dbReference>
<sequence>MSGISISLKTKSKVKKKLGSKKKKVTLFDADDRNEKVTEYKITEIEKHEEIEREPLAIAPVKPLRSSLTAQSKSNVIGVEPIVALPKESEYELNSTELPTTNQEDIPEKTNEEEYEEVPVEGFGAALLRGMGWDPLAETNGRPEKSSDTQEKSHPELLGIGAKATSASNSLRTSFMPLIRRAKGPADE</sequence>
<evidence type="ECO:0000256" key="2">
    <source>
        <dbReference type="ARBA" id="ARBA00008576"/>
    </source>
</evidence>
<feature type="region of interest" description="Disordered" evidence="5">
    <location>
        <begin position="132"/>
        <end position="166"/>
    </location>
</feature>